<keyword evidence="3" id="KW-0808">Transferase</keyword>
<gene>
    <name evidence="3" type="ORF">PS417_20105</name>
</gene>
<dbReference type="InterPro" id="IPR029044">
    <property type="entry name" value="Nucleotide-diphossugar_trans"/>
</dbReference>
<organism evidence="3 4">
    <name type="scientific">Pseudomonas simiae</name>
    <dbReference type="NCBI Taxonomy" id="321846"/>
    <lineage>
        <taxon>Bacteria</taxon>
        <taxon>Pseudomonadati</taxon>
        <taxon>Pseudomonadota</taxon>
        <taxon>Gammaproteobacteria</taxon>
        <taxon>Pseudomonadales</taxon>
        <taxon>Pseudomonadaceae</taxon>
        <taxon>Pseudomonas</taxon>
    </lineage>
</organism>
<protein>
    <submittedName>
        <fullName evidence="3">Glycosyl transferase</fullName>
    </submittedName>
</protein>
<evidence type="ECO:0000259" key="2">
    <source>
        <dbReference type="Pfam" id="PF00535"/>
    </source>
</evidence>
<feature type="domain" description="Glycosyltransferase 2-like" evidence="2">
    <location>
        <begin position="830"/>
        <end position="946"/>
    </location>
</feature>
<dbReference type="EMBL" id="CP007637">
    <property type="protein sequence ID" value="AIB37840.1"/>
    <property type="molecule type" value="Genomic_DNA"/>
</dbReference>
<dbReference type="Proteomes" id="UP000027308">
    <property type="component" value="Chromosome"/>
</dbReference>
<evidence type="ECO:0000256" key="1">
    <source>
        <dbReference type="ARBA" id="ARBA00022519"/>
    </source>
</evidence>
<dbReference type="SUPFAM" id="SSF53756">
    <property type="entry name" value="UDP-Glycosyltransferase/glycogen phosphorylase"/>
    <property type="match status" value="1"/>
</dbReference>
<dbReference type="CDD" id="cd00761">
    <property type="entry name" value="Glyco_tranf_GTA_type"/>
    <property type="match status" value="1"/>
</dbReference>
<dbReference type="OrthoDB" id="9179784at2"/>
<evidence type="ECO:0000313" key="3">
    <source>
        <dbReference type="EMBL" id="AIB37840.1"/>
    </source>
</evidence>
<accession>A0A1N7TZW6</accession>
<dbReference type="GO" id="GO:0016740">
    <property type="term" value="F:transferase activity"/>
    <property type="evidence" value="ECO:0007669"/>
    <property type="project" value="UniProtKB-KW"/>
</dbReference>
<feature type="domain" description="Glycosyltransferase 2-like" evidence="2">
    <location>
        <begin position="14"/>
        <end position="138"/>
    </location>
</feature>
<dbReference type="Gene3D" id="3.90.550.10">
    <property type="entry name" value="Spore Coat Polysaccharide Biosynthesis Protein SpsA, Chain A"/>
    <property type="match status" value="3"/>
</dbReference>
<dbReference type="Pfam" id="PF05045">
    <property type="entry name" value="RgpF"/>
    <property type="match status" value="1"/>
</dbReference>
<dbReference type="InterPro" id="IPR007739">
    <property type="entry name" value="RgpF"/>
</dbReference>
<dbReference type="eggNOG" id="COG1216">
    <property type="taxonomic scope" value="Bacteria"/>
</dbReference>
<proteinExistence type="predicted"/>
<keyword evidence="1" id="KW-1003">Cell membrane</keyword>
<dbReference type="SUPFAM" id="SSF53448">
    <property type="entry name" value="Nucleotide-diphospho-sugar transferases"/>
    <property type="match status" value="3"/>
</dbReference>
<keyword evidence="1" id="KW-0997">Cell inner membrane</keyword>
<dbReference type="RefSeq" id="WP_081830116.1">
    <property type="nucleotide sequence ID" value="NZ_CP007637.1"/>
</dbReference>
<reference evidence="3 4" key="1">
    <citation type="submission" date="2014-05" db="EMBL/GenBank/DDBJ databases">
        <title>Pseudomonas simiae WCS417.</title>
        <authorList>
            <person name="Berendsen R.L."/>
        </authorList>
    </citation>
    <scope>NUCLEOTIDE SEQUENCE [LARGE SCALE GENOMIC DNA]</scope>
    <source>
        <strain evidence="3 4">WCS417</strain>
    </source>
</reference>
<dbReference type="CDD" id="cd04186">
    <property type="entry name" value="GT_2_like_c"/>
    <property type="match status" value="1"/>
</dbReference>
<dbReference type="InterPro" id="IPR001173">
    <property type="entry name" value="Glyco_trans_2-like"/>
</dbReference>
<evidence type="ECO:0000313" key="4">
    <source>
        <dbReference type="Proteomes" id="UP000027308"/>
    </source>
</evidence>
<name>A0A1N7TZW6_9PSED</name>
<dbReference type="PANTHER" id="PTHR43179">
    <property type="entry name" value="RHAMNOSYLTRANSFERASE WBBL"/>
    <property type="match status" value="1"/>
</dbReference>
<dbReference type="PANTHER" id="PTHR43179:SF7">
    <property type="entry name" value="RHAMNOSYLTRANSFERASE WBBL"/>
    <property type="match status" value="1"/>
</dbReference>
<dbReference type="Pfam" id="PF00535">
    <property type="entry name" value="Glycos_transf_2"/>
    <property type="match status" value="2"/>
</dbReference>
<sequence length="1445" mass="161893">MTNPLPTSRLPLVSIAIPAYNPRFFEAALSSALNQSYANLEIVITDDCRDDGIRLITERLAAQTAVPVRYLHNEQQLGGQLNLSRCLEESRGEYIKFLNDDDLLLPNCVERLAAVLEARNDISLVTSRRRLIGTEDEPLPDILQTCEVFDKDACLQGADLISLLCDWPVNFIGEPSTVMFRRAQLIDKAPHICALGGVVIRAINDLAMFVNLLQRGHLAFIQEPLSLFRRHAEQRQNQPDMQDLFDQGLANFTRQIHALGLYNPQPSSQVRRAPLSAPEAFELFHVQGAYLACDFQPLITSHSAAPLVGECEVLVAEQPVLEDGEPPIGVVIHVYLPGVLLDILRRLVLLHERLHLYVTCVAGLEDTVHSHLAVSGLKYSLYRVPDHGRDALPFLHVLANLRADNITTLVKLHTKRSAHMGTESSWAHDLFDDLLSPVRFRQSVEYLAAPSHHPLLGTEPYRAQVTQDLEEEDRQRLLALAERAGIDSQRIDDADFFAGSMFFVRIEALAPLERMNLTGKDFDTERGQLTGTLAHAIERFFGVLANAGKHQRNIDQYRRWLDTRQLSTADFEGLPTRLAGWPQHTDVLVVLTDTTGDIAQLRASLESINRQLYKAAAIVVLSNSEPAGMTPADNLVWLPLAESWPSQLNELLQAIQVDWCYLLRGGDRLDPHALLLLAEGIALNPGISMCYTDEDSLTATGYQDPVFKPDLNLDLLRSYPYVGRALAFSRESALNLNGFDPAFAELAPHDLLFRLIETHGLGTVGHLADVLVHQQINFGQWLGEPQVIAHSAAIVQAHLQRLDVAHEMRTGPLPMVNRVIYQHAGQPLVSIVIPTKDQLPMLMRCIESVMEKTRYTNYELIIIDNNSETAQAREWFTGMEQLNNAKVRILRYPHPFNYSAINNYAASQARGEYLVLLNNDTAVIDGDWLGAMLHHAQRPEVGIVGAKLLLLDGTIQHGGVVLGLHGVADHPFVGDPIQSNGYLHRLQVDQNYSAVTAACLMIRADLYHQVGGMDETSLGVSFNDVDLCLKVGQAGQLIVWTPYALLMHEANVSQNKVDTTRLEAKRERFKREQSVMYQRWLPQLANDPAYNRNLTLEGRGFAYECRSDAGWHPFASHQLPYALCYPGDFFGSGHYRVRQPFAALKAAGLIEGAVSDWLLQPVEVERHAPDTIIFQRQFTTPQLEIIENTKAFSKAFKVYELDDYILDVPTGNASRQLFPKDTANRLKQAIGLCDRLVVSTQPLADALEHFNADIRVMENRLPGTWWNDLTSHRQQGRKPRVGWAGGSSHGGDLRVIAEVVRELAQDVEWVFMGMCPPELRPYVHEFHQGVTIEKYPSRLAGLNLDLALAPLEDNFFNACKSNLRLLEYGACGFPVICSDIRCYSGELPVTRVRNTPKDWIAAIREHLTERDASARAGDALRSAVLKNWILKEEHLVAWRNAWLKT</sequence>
<dbReference type="Gene3D" id="3.40.50.2000">
    <property type="entry name" value="Glycogen Phosphorylase B"/>
    <property type="match status" value="1"/>
</dbReference>
<keyword evidence="1" id="KW-0472">Membrane</keyword>